<sequence>MPDDDSTSRILDLPPEITAQIFIHCLPLDLDPPSLLTAPLLLGQICTQWRTIAWQTPALWTALKVDSARIPITLVEGWLGRAGTLPLSLAIAVSLWQGEEWECAGVIAVFKRYSSTWRKVALEIPWEAFESLAAESPLDLPLLESLAIWTEDLDELDGAPPLRAFRDAHALRKLSVVANLNPNALEFPWTQLTSFECHNSGGMDYRDFLTILQHTPNLVECDAAIYGDSERPLPDVPPLTSLTSLALEMSDVEAMGLFSHITLPALQIFDLSRVLFSGRKLVERLRPFLSNPDCRLRELVIRIDGDRPEEADFIQLLEAQPSLEKLDLCEGYLGLIIALCRRLCDGSAFLPRLSCLCASPAIYPVSEITEVFPVMLDALDDALHARSMFSPDCFVKIRKCVISDWSGVRTDDLDTIVERFRPRQRELVALGIDLVVGDE</sequence>
<reference evidence="2 3" key="1">
    <citation type="journal article" date="2024" name="J Genomics">
        <title>Draft genome sequencing and assembly of Favolaschia claudopus CIRM-BRFM 2984 isolated from oak limbs.</title>
        <authorList>
            <person name="Navarro D."/>
            <person name="Drula E."/>
            <person name="Chaduli D."/>
            <person name="Cazenave R."/>
            <person name="Ahrendt S."/>
            <person name="Wang J."/>
            <person name="Lipzen A."/>
            <person name="Daum C."/>
            <person name="Barry K."/>
            <person name="Grigoriev I.V."/>
            <person name="Favel A."/>
            <person name="Rosso M.N."/>
            <person name="Martin F."/>
        </authorList>
    </citation>
    <scope>NUCLEOTIDE SEQUENCE [LARGE SCALE GENOMIC DNA]</scope>
    <source>
        <strain evidence="2 3">CIRM-BRFM 2984</strain>
    </source>
</reference>
<gene>
    <name evidence="2" type="ORF">R3P38DRAFT_610643</name>
</gene>
<evidence type="ECO:0000313" key="3">
    <source>
        <dbReference type="Proteomes" id="UP001362999"/>
    </source>
</evidence>
<dbReference type="AlphaFoldDB" id="A0AAW0CBC4"/>
<evidence type="ECO:0000313" key="2">
    <source>
        <dbReference type="EMBL" id="KAK7035935.1"/>
    </source>
</evidence>
<dbReference type="InterPro" id="IPR001810">
    <property type="entry name" value="F-box_dom"/>
</dbReference>
<feature type="domain" description="F-box" evidence="1">
    <location>
        <begin position="10"/>
        <end position="62"/>
    </location>
</feature>
<dbReference type="SUPFAM" id="SSF81383">
    <property type="entry name" value="F-box domain"/>
    <property type="match status" value="1"/>
</dbReference>
<dbReference type="InterPro" id="IPR036047">
    <property type="entry name" value="F-box-like_dom_sf"/>
</dbReference>
<dbReference type="Gene3D" id="3.80.10.10">
    <property type="entry name" value="Ribonuclease Inhibitor"/>
    <property type="match status" value="1"/>
</dbReference>
<keyword evidence="3" id="KW-1185">Reference proteome</keyword>
<organism evidence="2 3">
    <name type="scientific">Favolaschia claudopus</name>
    <dbReference type="NCBI Taxonomy" id="2862362"/>
    <lineage>
        <taxon>Eukaryota</taxon>
        <taxon>Fungi</taxon>
        <taxon>Dikarya</taxon>
        <taxon>Basidiomycota</taxon>
        <taxon>Agaricomycotina</taxon>
        <taxon>Agaricomycetes</taxon>
        <taxon>Agaricomycetidae</taxon>
        <taxon>Agaricales</taxon>
        <taxon>Marasmiineae</taxon>
        <taxon>Mycenaceae</taxon>
        <taxon>Favolaschia</taxon>
    </lineage>
</organism>
<evidence type="ECO:0000259" key="1">
    <source>
        <dbReference type="Pfam" id="PF12937"/>
    </source>
</evidence>
<dbReference type="InterPro" id="IPR032675">
    <property type="entry name" value="LRR_dom_sf"/>
</dbReference>
<dbReference type="SUPFAM" id="SSF52047">
    <property type="entry name" value="RNI-like"/>
    <property type="match status" value="1"/>
</dbReference>
<dbReference type="Proteomes" id="UP001362999">
    <property type="component" value="Unassembled WGS sequence"/>
</dbReference>
<dbReference type="EMBL" id="JAWWNJ010000019">
    <property type="protein sequence ID" value="KAK7035935.1"/>
    <property type="molecule type" value="Genomic_DNA"/>
</dbReference>
<name>A0AAW0CBC4_9AGAR</name>
<dbReference type="Pfam" id="PF12937">
    <property type="entry name" value="F-box-like"/>
    <property type="match status" value="1"/>
</dbReference>
<proteinExistence type="predicted"/>
<comment type="caution">
    <text evidence="2">The sequence shown here is derived from an EMBL/GenBank/DDBJ whole genome shotgun (WGS) entry which is preliminary data.</text>
</comment>
<accession>A0AAW0CBC4</accession>
<dbReference type="Gene3D" id="1.20.1280.50">
    <property type="match status" value="1"/>
</dbReference>
<protein>
    <recommendedName>
        <fullName evidence="1">F-box domain-containing protein</fullName>
    </recommendedName>
</protein>